<organism evidence="5 6">
    <name type="scientific">Leucothrix arctica</name>
    <dbReference type="NCBI Taxonomy" id="1481894"/>
    <lineage>
        <taxon>Bacteria</taxon>
        <taxon>Pseudomonadati</taxon>
        <taxon>Pseudomonadota</taxon>
        <taxon>Gammaproteobacteria</taxon>
        <taxon>Thiotrichales</taxon>
        <taxon>Thiotrichaceae</taxon>
        <taxon>Leucothrix</taxon>
    </lineage>
</organism>
<dbReference type="SMART" id="SM00354">
    <property type="entry name" value="HTH_LACI"/>
    <property type="match status" value="1"/>
</dbReference>
<dbReference type="Gene3D" id="1.10.260.40">
    <property type="entry name" value="lambda repressor-like DNA-binding domains"/>
    <property type="match status" value="1"/>
</dbReference>
<evidence type="ECO:0000256" key="3">
    <source>
        <dbReference type="ARBA" id="ARBA00023163"/>
    </source>
</evidence>
<dbReference type="SUPFAM" id="SSF47413">
    <property type="entry name" value="lambda repressor-like DNA-binding domains"/>
    <property type="match status" value="1"/>
</dbReference>
<evidence type="ECO:0000256" key="2">
    <source>
        <dbReference type="ARBA" id="ARBA00023125"/>
    </source>
</evidence>
<gene>
    <name evidence="5" type="ORF">DKT75_14000</name>
</gene>
<evidence type="ECO:0000313" key="5">
    <source>
        <dbReference type="EMBL" id="PWQ94861.1"/>
    </source>
</evidence>
<dbReference type="OrthoDB" id="5681588at2"/>
<sequence>MVTLKQIAEKVGVSTSAVSRVLNYDDTLSISEKKRVSIFDTAESLNYSTPRRRNRSEPLRSIKQQSQLRTVAIAHYLTRVEELADPYFVGIRLGIESRCETLGIEPIMQYMTDGKHSLSTMADSSAVIAIGPHNAAQVKQLKSLNIPITFIDAEKEDDETFTVSCDLALAMKKVVRSLQQYGYKRIGFVGSPLPENDLYNNFSEERYKAFLRHMHDSQELNPNWVRFSPDTSSGYELSKEILSNPKELPDSIIAANDTIAVGAYRAIKEAGLEVGKDIGVIGFNDIPAAQFLEPPLSSIHLPAQQLGEAAVDLAVESSIEGKVARKVTLATSLICRQSIIER</sequence>
<dbReference type="InterPro" id="IPR000843">
    <property type="entry name" value="HTH_LacI"/>
</dbReference>
<name>A0A317C9L7_9GAMM</name>
<dbReference type="Pfam" id="PF00356">
    <property type="entry name" value="LacI"/>
    <property type="match status" value="1"/>
</dbReference>
<comment type="caution">
    <text evidence="5">The sequence shown here is derived from an EMBL/GenBank/DDBJ whole genome shotgun (WGS) entry which is preliminary data.</text>
</comment>
<dbReference type="GO" id="GO:0003700">
    <property type="term" value="F:DNA-binding transcription factor activity"/>
    <property type="evidence" value="ECO:0007669"/>
    <property type="project" value="TreeGrafter"/>
</dbReference>
<dbReference type="AlphaFoldDB" id="A0A317C9L7"/>
<keyword evidence="1" id="KW-0805">Transcription regulation</keyword>
<protein>
    <submittedName>
        <fullName evidence="5">LacI family transcriptional regulator</fullName>
    </submittedName>
</protein>
<dbReference type="Gene3D" id="3.40.50.2300">
    <property type="match status" value="2"/>
</dbReference>
<keyword evidence="3" id="KW-0804">Transcription</keyword>
<dbReference type="PANTHER" id="PTHR30146">
    <property type="entry name" value="LACI-RELATED TRANSCRIPTIONAL REPRESSOR"/>
    <property type="match status" value="1"/>
</dbReference>
<dbReference type="InterPro" id="IPR046335">
    <property type="entry name" value="LacI/GalR-like_sensor"/>
</dbReference>
<dbReference type="CDD" id="cd01544">
    <property type="entry name" value="PBP1_GalR"/>
    <property type="match status" value="1"/>
</dbReference>
<evidence type="ECO:0000313" key="6">
    <source>
        <dbReference type="Proteomes" id="UP000245506"/>
    </source>
</evidence>
<evidence type="ECO:0000256" key="1">
    <source>
        <dbReference type="ARBA" id="ARBA00023015"/>
    </source>
</evidence>
<dbReference type="InterPro" id="IPR010982">
    <property type="entry name" value="Lambda_DNA-bd_dom_sf"/>
</dbReference>
<reference evidence="5 6" key="1">
    <citation type="submission" date="2018-05" db="EMBL/GenBank/DDBJ databases">
        <title>Leucothrix arctica sp. nov., isolated from Arctic seawater.</title>
        <authorList>
            <person name="Choi A."/>
            <person name="Baek K."/>
        </authorList>
    </citation>
    <scope>NUCLEOTIDE SEQUENCE [LARGE SCALE GENOMIC DNA]</scope>
    <source>
        <strain evidence="5 6">IMCC9719</strain>
    </source>
</reference>
<keyword evidence="2" id="KW-0238">DNA-binding</keyword>
<dbReference type="SUPFAM" id="SSF53822">
    <property type="entry name" value="Periplasmic binding protein-like I"/>
    <property type="match status" value="1"/>
</dbReference>
<dbReference type="Pfam" id="PF13377">
    <property type="entry name" value="Peripla_BP_3"/>
    <property type="match status" value="1"/>
</dbReference>
<dbReference type="InterPro" id="IPR028082">
    <property type="entry name" value="Peripla_BP_I"/>
</dbReference>
<dbReference type="RefSeq" id="WP_109824064.1">
    <property type="nucleotide sequence ID" value="NZ_QGKL01000038.1"/>
</dbReference>
<accession>A0A317C9L7</accession>
<dbReference type="EMBL" id="QGKL01000038">
    <property type="protein sequence ID" value="PWQ94861.1"/>
    <property type="molecule type" value="Genomic_DNA"/>
</dbReference>
<dbReference type="PROSITE" id="PS50932">
    <property type="entry name" value="HTH_LACI_2"/>
    <property type="match status" value="1"/>
</dbReference>
<keyword evidence="6" id="KW-1185">Reference proteome</keyword>
<proteinExistence type="predicted"/>
<dbReference type="GO" id="GO:0000976">
    <property type="term" value="F:transcription cis-regulatory region binding"/>
    <property type="evidence" value="ECO:0007669"/>
    <property type="project" value="TreeGrafter"/>
</dbReference>
<dbReference type="PANTHER" id="PTHR30146:SF149">
    <property type="entry name" value="HTH-TYPE TRANSCRIPTIONAL REGULATOR EBGR"/>
    <property type="match status" value="1"/>
</dbReference>
<feature type="domain" description="HTH lacI-type" evidence="4">
    <location>
        <begin position="2"/>
        <end position="56"/>
    </location>
</feature>
<evidence type="ECO:0000259" key="4">
    <source>
        <dbReference type="PROSITE" id="PS50932"/>
    </source>
</evidence>
<dbReference type="Proteomes" id="UP000245506">
    <property type="component" value="Unassembled WGS sequence"/>
</dbReference>
<dbReference type="CDD" id="cd01392">
    <property type="entry name" value="HTH_LacI"/>
    <property type="match status" value="1"/>
</dbReference>